<evidence type="ECO:0000256" key="6">
    <source>
        <dbReference type="ARBA" id="ARBA00022833"/>
    </source>
</evidence>
<keyword evidence="8" id="KW-1015">Disulfide bond</keyword>
<dbReference type="InterPro" id="IPR013783">
    <property type="entry name" value="Ig-like_fold"/>
</dbReference>
<evidence type="ECO:0000313" key="13">
    <source>
        <dbReference type="Proteomes" id="UP000198846"/>
    </source>
</evidence>
<feature type="chain" id="PRO_5011592979" evidence="9">
    <location>
        <begin position="23"/>
        <end position="648"/>
    </location>
</feature>
<dbReference type="CDD" id="cd04275">
    <property type="entry name" value="ZnMc_pappalysin_like"/>
    <property type="match status" value="1"/>
</dbReference>
<accession>A0A1H3YPC4</accession>
<evidence type="ECO:0000256" key="1">
    <source>
        <dbReference type="ARBA" id="ARBA00008721"/>
    </source>
</evidence>
<dbReference type="GO" id="GO:0046872">
    <property type="term" value="F:metal ion binding"/>
    <property type="evidence" value="ECO:0007669"/>
    <property type="project" value="UniProtKB-KW"/>
</dbReference>
<dbReference type="Pfam" id="PF18962">
    <property type="entry name" value="Por_Secre_tail"/>
    <property type="match status" value="1"/>
</dbReference>
<dbReference type="NCBIfam" id="TIGR04183">
    <property type="entry name" value="Por_Secre_tail"/>
    <property type="match status" value="1"/>
</dbReference>
<proteinExistence type="inferred from homology"/>
<dbReference type="Gene3D" id="2.60.40.10">
    <property type="entry name" value="Immunoglobulins"/>
    <property type="match status" value="1"/>
</dbReference>
<evidence type="ECO:0000256" key="7">
    <source>
        <dbReference type="ARBA" id="ARBA00023049"/>
    </source>
</evidence>
<gene>
    <name evidence="12" type="ORF">SAMN04487990_10728</name>
</gene>
<evidence type="ECO:0000256" key="3">
    <source>
        <dbReference type="ARBA" id="ARBA00022723"/>
    </source>
</evidence>
<keyword evidence="5" id="KW-0378">Hydrolase</keyword>
<evidence type="ECO:0000256" key="8">
    <source>
        <dbReference type="ARBA" id="ARBA00023157"/>
    </source>
</evidence>
<evidence type="ECO:0000313" key="12">
    <source>
        <dbReference type="EMBL" id="SEA13375.1"/>
    </source>
</evidence>
<dbReference type="PANTHER" id="PTHR47466">
    <property type="match status" value="1"/>
</dbReference>
<dbReference type="PANTHER" id="PTHR47466:SF1">
    <property type="entry name" value="METALLOPROTEASE MEP1 (AFU_ORTHOLOGUE AFUA_1G07730)-RELATED"/>
    <property type="match status" value="1"/>
</dbReference>
<dbReference type="EMBL" id="FNQK01000007">
    <property type="protein sequence ID" value="SEA13375.1"/>
    <property type="molecule type" value="Genomic_DNA"/>
</dbReference>
<dbReference type="OrthoDB" id="6278496at2"/>
<keyword evidence="2" id="KW-0645">Protease</keyword>
<evidence type="ECO:0000256" key="2">
    <source>
        <dbReference type="ARBA" id="ARBA00022670"/>
    </source>
</evidence>
<dbReference type="GO" id="GO:0008237">
    <property type="term" value="F:metallopeptidase activity"/>
    <property type="evidence" value="ECO:0007669"/>
    <property type="project" value="UniProtKB-KW"/>
</dbReference>
<evidence type="ECO:0000256" key="5">
    <source>
        <dbReference type="ARBA" id="ARBA00022801"/>
    </source>
</evidence>
<name>A0A1H3YPC4_BIZPA</name>
<evidence type="ECO:0000259" key="10">
    <source>
        <dbReference type="Pfam" id="PF05572"/>
    </source>
</evidence>
<comment type="similarity">
    <text evidence="1">Belongs to the peptidase M43B family.</text>
</comment>
<dbReference type="AlphaFoldDB" id="A0A1H3YPC4"/>
<dbReference type="Gene3D" id="3.40.390.10">
    <property type="entry name" value="Collagenase (Catalytic Domain)"/>
    <property type="match status" value="1"/>
</dbReference>
<dbReference type="Pfam" id="PF05572">
    <property type="entry name" value="Peptidase_M43"/>
    <property type="match status" value="1"/>
</dbReference>
<dbReference type="SUPFAM" id="SSF55486">
    <property type="entry name" value="Metalloproteases ('zincins'), catalytic domain"/>
    <property type="match status" value="1"/>
</dbReference>
<sequence length="648" mass="69125">MKKTTLGFFLFCLFCLPTLLFSQDKASTVVERCAADKYNAQLRKQYPNMMGSSAFESMIKQHIENANLNKTSMAVVTIPLVVHVLHNGEPIGVGANISDAQVLSQITVMNQDFRRMANTPGYNTNPVGADVEVEFELAKRTPDGCPTTGINRVNICQDGTDSSGMNTFKAQTIWDSSKYMNMWSSKYVGDLNGILGFAQFPGGNPMTDGVSANYTTFGSSDYDTNNDFSLNAPYDKGRTMTHEVGHYLGLYHTFQGGCAGVGDEVSDTPPVASPNFQCPTGIDSCNDGTLDMVENYMDYTDDTCMNTYTVGQKSRVTGVLAGPRSGLTAATNNALIDPTPVANDASVTINSVNVDFCSGGIIPEVTVYNYGTSTLTSTVITYDVDGTGTQTFNWTGSLNEGQSAVVTLPAITAAAGDHTFNAVVSSPNSTTDARACNDAAEACFTSAGSPVNVSATTIELTIVPDNYGSETTWTLADAAGTVLYNGGPYTNGNTTAITETFSVTNSCYVFTINDQYGDGICCDYGNGSYELVTDAASGSTVIVSGGDFNDSEITTFNVTSLSTDDFTANNTISLYPNPTQDVLNIKVSNSNALPDSFKIYNMLGQLVKDATINTANDLKVNTASYSNGMYFIKIAKDNNTVTLPFIKK</sequence>
<feature type="signal peptide" evidence="9">
    <location>
        <begin position="1"/>
        <end position="22"/>
    </location>
</feature>
<evidence type="ECO:0000259" key="11">
    <source>
        <dbReference type="Pfam" id="PF18962"/>
    </source>
</evidence>
<dbReference type="RefSeq" id="WP_092133350.1">
    <property type="nucleotide sequence ID" value="NZ_FNQK01000007.1"/>
</dbReference>
<reference evidence="12 13" key="1">
    <citation type="submission" date="2016-10" db="EMBL/GenBank/DDBJ databases">
        <authorList>
            <person name="de Groot N.N."/>
        </authorList>
    </citation>
    <scope>NUCLEOTIDE SEQUENCE [LARGE SCALE GENOMIC DNA]</scope>
    <source>
        <strain evidence="12 13">DSM 23842</strain>
    </source>
</reference>
<evidence type="ECO:0000256" key="4">
    <source>
        <dbReference type="ARBA" id="ARBA00022729"/>
    </source>
</evidence>
<dbReference type="STRING" id="283786.SAMN04487990_10728"/>
<keyword evidence="3" id="KW-0479">Metal-binding</keyword>
<feature type="domain" description="Peptidase M43 pregnancy-associated plasma-A" evidence="10">
    <location>
        <begin position="167"/>
        <end position="320"/>
    </location>
</feature>
<dbReference type="Proteomes" id="UP000198846">
    <property type="component" value="Unassembled WGS sequence"/>
</dbReference>
<protein>
    <submittedName>
        <fullName evidence="12">Por secretion system C-terminal sorting domain-containing protein</fullName>
    </submittedName>
</protein>
<dbReference type="InterPro" id="IPR008754">
    <property type="entry name" value="Peptidase_M43"/>
</dbReference>
<dbReference type="InterPro" id="IPR026444">
    <property type="entry name" value="Secre_tail"/>
</dbReference>
<dbReference type="GO" id="GO:0006508">
    <property type="term" value="P:proteolysis"/>
    <property type="evidence" value="ECO:0007669"/>
    <property type="project" value="UniProtKB-KW"/>
</dbReference>
<keyword evidence="7" id="KW-0482">Metalloprotease</keyword>
<organism evidence="12 13">
    <name type="scientific">Bizionia paragorgiae</name>
    <dbReference type="NCBI Taxonomy" id="283786"/>
    <lineage>
        <taxon>Bacteria</taxon>
        <taxon>Pseudomonadati</taxon>
        <taxon>Bacteroidota</taxon>
        <taxon>Flavobacteriia</taxon>
        <taxon>Flavobacteriales</taxon>
        <taxon>Flavobacteriaceae</taxon>
        <taxon>Bizionia</taxon>
    </lineage>
</organism>
<keyword evidence="6" id="KW-0862">Zinc</keyword>
<keyword evidence="4 9" id="KW-0732">Signal</keyword>
<feature type="domain" description="Secretion system C-terminal sorting" evidence="11">
    <location>
        <begin position="574"/>
        <end position="642"/>
    </location>
</feature>
<dbReference type="InterPro" id="IPR024079">
    <property type="entry name" value="MetalloPept_cat_dom_sf"/>
</dbReference>
<keyword evidence="13" id="KW-1185">Reference proteome</keyword>
<evidence type="ECO:0000256" key="9">
    <source>
        <dbReference type="SAM" id="SignalP"/>
    </source>
</evidence>